<proteinExistence type="predicted"/>
<reference evidence="2" key="2">
    <citation type="submission" date="2014-03" db="EMBL/GenBank/DDBJ databases">
        <authorList>
            <person name="Genoscope - CEA"/>
        </authorList>
    </citation>
    <scope>NUCLEOTIDE SEQUENCE</scope>
</reference>
<organism evidence="2 3">
    <name type="scientific">Oncorhynchus mykiss</name>
    <name type="common">Rainbow trout</name>
    <name type="synonym">Salmo gairdneri</name>
    <dbReference type="NCBI Taxonomy" id="8022"/>
    <lineage>
        <taxon>Eukaryota</taxon>
        <taxon>Metazoa</taxon>
        <taxon>Chordata</taxon>
        <taxon>Craniata</taxon>
        <taxon>Vertebrata</taxon>
        <taxon>Euteleostomi</taxon>
        <taxon>Actinopterygii</taxon>
        <taxon>Neopterygii</taxon>
        <taxon>Teleostei</taxon>
        <taxon>Protacanthopterygii</taxon>
        <taxon>Salmoniformes</taxon>
        <taxon>Salmonidae</taxon>
        <taxon>Salmoninae</taxon>
        <taxon>Oncorhynchus</taxon>
    </lineage>
</organism>
<dbReference type="PANTHER" id="PTHR14776">
    <property type="entry name" value="CADHERIN-LIKE AND PC-ESTERASE DOMAIN-CONTAINING PROTEIN 1"/>
    <property type="match status" value="1"/>
</dbReference>
<dbReference type="Proteomes" id="UP000193380">
    <property type="component" value="Unassembled WGS sequence"/>
</dbReference>
<dbReference type="PANTHER" id="PTHR14776:SF1">
    <property type="entry name" value="CADHERIN-LIKE AND PC-ESTERASE DOMAIN-CONTAINING PROTEIN 1"/>
    <property type="match status" value="1"/>
</dbReference>
<protein>
    <recommendedName>
        <fullName evidence="1">Cadherin-like beta-sandwich-like domain-containing protein</fullName>
    </recommendedName>
</protein>
<evidence type="ECO:0000259" key="1">
    <source>
        <dbReference type="Pfam" id="PF12733"/>
    </source>
</evidence>
<dbReference type="EMBL" id="FR920976">
    <property type="protein sequence ID" value="CDQ95393.1"/>
    <property type="molecule type" value="Genomic_DNA"/>
</dbReference>
<dbReference type="PaxDb" id="8022-A0A060YU71"/>
<feature type="domain" description="Cadherin-like beta-sandwich-like" evidence="1">
    <location>
        <begin position="99"/>
        <end position="187"/>
    </location>
</feature>
<sequence length="222" mass="24208">MDNCDLEKLAISGQTLQPAFKADVTTYKVTVASDVDQVTLDLLTSDCGASYKIRCGDGSKSIKLNDGLNLVEIEVGAEDGTSKKYCIEVTKLSARTAELSDLTIEGNVQLQPTFSANIYDYSSTVPFYCNSVTILPKVPDKNMKVSVNEESDSQPSPLTVGETVVSIKVLSADGSNSQMYYVLVMREQIPMAVSFSDVKEQVSYECPVTLTALYRPISINQR</sequence>
<evidence type="ECO:0000313" key="3">
    <source>
        <dbReference type="Proteomes" id="UP000193380"/>
    </source>
</evidence>
<dbReference type="InterPro" id="IPR025883">
    <property type="entry name" value="Cadherin-like_domain"/>
</dbReference>
<accession>A0A060YU71</accession>
<dbReference type="Pfam" id="PF12733">
    <property type="entry name" value="Cadherin-like"/>
    <property type="match status" value="2"/>
</dbReference>
<dbReference type="AlphaFoldDB" id="A0A060YU71"/>
<gene>
    <name evidence="2" type="ORF">GSONMT00023535001</name>
</gene>
<dbReference type="STRING" id="8022.A0A060YU71"/>
<name>A0A060YU71_ONCMY</name>
<evidence type="ECO:0000313" key="2">
    <source>
        <dbReference type="EMBL" id="CDQ95393.1"/>
    </source>
</evidence>
<feature type="domain" description="Cadherin-like beta-sandwich-like" evidence="1">
    <location>
        <begin position="9"/>
        <end position="91"/>
    </location>
</feature>
<reference evidence="2" key="1">
    <citation type="journal article" date="2014" name="Nat. Commun.">
        <title>The rainbow trout genome provides novel insights into evolution after whole-genome duplication in vertebrates.</title>
        <authorList>
            <person name="Berthelot C."/>
            <person name="Brunet F."/>
            <person name="Chalopin D."/>
            <person name="Juanchich A."/>
            <person name="Bernard M."/>
            <person name="Noel B."/>
            <person name="Bento P."/>
            <person name="Da Silva C."/>
            <person name="Labadie K."/>
            <person name="Alberti A."/>
            <person name="Aury J.M."/>
            <person name="Louis A."/>
            <person name="Dehais P."/>
            <person name="Bardou P."/>
            <person name="Montfort J."/>
            <person name="Klopp C."/>
            <person name="Cabau C."/>
            <person name="Gaspin C."/>
            <person name="Thorgaard G.H."/>
            <person name="Boussaha M."/>
            <person name="Quillet E."/>
            <person name="Guyomard R."/>
            <person name="Galiana D."/>
            <person name="Bobe J."/>
            <person name="Volff J.N."/>
            <person name="Genet C."/>
            <person name="Wincker P."/>
            <person name="Jaillon O."/>
            <person name="Roest Crollius H."/>
            <person name="Guiguen Y."/>
        </authorList>
    </citation>
    <scope>NUCLEOTIDE SEQUENCE [LARGE SCALE GENOMIC DNA]</scope>
</reference>